<keyword evidence="1" id="KW-1133">Transmembrane helix</keyword>
<reference evidence="2 3" key="1">
    <citation type="submission" date="2018-10" db="EMBL/GenBank/DDBJ databases">
        <title>Genomic Encyclopedia of Type Strains, Phase IV (KMG-IV): sequencing the most valuable type-strain genomes for metagenomic binning, comparative biology and taxonomic classification.</title>
        <authorList>
            <person name="Goeker M."/>
        </authorList>
    </citation>
    <scope>NUCLEOTIDE SEQUENCE [LARGE SCALE GENOMIC DNA]</scope>
    <source>
        <strain evidence="2 3">DSM 22228</strain>
    </source>
</reference>
<evidence type="ECO:0000256" key="1">
    <source>
        <dbReference type="SAM" id="Phobius"/>
    </source>
</evidence>
<keyword evidence="3" id="KW-1185">Reference proteome</keyword>
<dbReference type="AlphaFoldDB" id="A0A495RJV9"/>
<gene>
    <name evidence="2" type="ORF">DES39_0890</name>
</gene>
<sequence length="318" mass="37396">MNITAFFRLPVISFIVSFCLLFIQLVMKINELSAQQIYYHYSPDFMRILGVSLFVMLCMSMRLHQIRIYWINVRNIVLVIITVGVALLLTYWLDVYVTDLFIDTLDINTEKSYQIFLFWYPMVSRLGELVIIFATVQVMTYLVKHCLHWQEEVCRAELTDHCVITTVQTIYFVVGYLAINFILQRYLFIAVYIYFGHVELPEFQNFSFYLSAIMTAILLVMYIKQKGIKADKISGKTALKLATWLLLSQLLLSIVISFIIIYGIQYYFMINQPYGEFERYRHFIGLLFIILNSIFAVSILTCLMTYCAGRFWLKKCAL</sequence>
<feature type="transmembrane region" description="Helical" evidence="1">
    <location>
        <begin position="7"/>
        <end position="25"/>
    </location>
</feature>
<comment type="caution">
    <text evidence="2">The sequence shown here is derived from an EMBL/GenBank/DDBJ whole genome shotgun (WGS) entry which is preliminary data.</text>
</comment>
<feature type="transmembrane region" description="Helical" evidence="1">
    <location>
        <begin position="45"/>
        <end position="63"/>
    </location>
</feature>
<keyword evidence="1" id="KW-0812">Transmembrane</keyword>
<evidence type="ECO:0000313" key="3">
    <source>
        <dbReference type="Proteomes" id="UP000278542"/>
    </source>
</evidence>
<feature type="transmembrane region" description="Helical" evidence="1">
    <location>
        <begin position="75"/>
        <end position="93"/>
    </location>
</feature>
<name>A0A495RJV9_9GAMM</name>
<keyword evidence="1" id="KW-0472">Membrane</keyword>
<dbReference type="RefSeq" id="WP_121144530.1">
    <property type="nucleotide sequence ID" value="NZ_RBWY01000001.1"/>
</dbReference>
<feature type="transmembrane region" description="Helical" evidence="1">
    <location>
        <begin position="284"/>
        <end position="308"/>
    </location>
</feature>
<feature type="transmembrane region" description="Helical" evidence="1">
    <location>
        <begin position="206"/>
        <end position="223"/>
    </location>
</feature>
<feature type="transmembrane region" description="Helical" evidence="1">
    <location>
        <begin position="170"/>
        <end position="194"/>
    </location>
</feature>
<feature type="transmembrane region" description="Helical" evidence="1">
    <location>
        <begin position="244"/>
        <end position="264"/>
    </location>
</feature>
<dbReference type="Proteomes" id="UP000278542">
    <property type="component" value="Unassembled WGS sequence"/>
</dbReference>
<protein>
    <submittedName>
        <fullName evidence="2">Uncharacterized protein</fullName>
    </submittedName>
</protein>
<proteinExistence type="predicted"/>
<organism evidence="2 3">
    <name type="scientific">Orbus hercynius</name>
    <dbReference type="NCBI Taxonomy" id="593135"/>
    <lineage>
        <taxon>Bacteria</taxon>
        <taxon>Pseudomonadati</taxon>
        <taxon>Pseudomonadota</taxon>
        <taxon>Gammaproteobacteria</taxon>
        <taxon>Orbales</taxon>
        <taxon>Orbaceae</taxon>
        <taxon>Orbus</taxon>
    </lineage>
</organism>
<evidence type="ECO:0000313" key="2">
    <source>
        <dbReference type="EMBL" id="RKS87649.1"/>
    </source>
</evidence>
<feature type="transmembrane region" description="Helical" evidence="1">
    <location>
        <begin position="113"/>
        <end position="136"/>
    </location>
</feature>
<accession>A0A495RJV9</accession>
<dbReference type="EMBL" id="RBWY01000001">
    <property type="protein sequence ID" value="RKS87649.1"/>
    <property type="molecule type" value="Genomic_DNA"/>
</dbReference>